<evidence type="ECO:0000313" key="8">
    <source>
        <dbReference type="EnsemblPlants" id="MELO3C007857.2.1"/>
    </source>
</evidence>
<dbReference type="PANTHER" id="PTHR23070">
    <property type="entry name" value="BCS1 AAA-TYPE ATPASE"/>
    <property type="match status" value="1"/>
</dbReference>
<dbReference type="InterPro" id="IPR025753">
    <property type="entry name" value="AAA_N_dom"/>
</dbReference>
<dbReference type="Pfam" id="PF25568">
    <property type="entry name" value="AAA_lid_At3g28540"/>
    <property type="match status" value="2"/>
</dbReference>
<evidence type="ECO:0000259" key="7">
    <source>
        <dbReference type="SMART" id="SM00382"/>
    </source>
</evidence>
<dbReference type="GO" id="GO:0005524">
    <property type="term" value="F:ATP binding"/>
    <property type="evidence" value="ECO:0007669"/>
    <property type="project" value="InterPro"/>
</dbReference>
<protein>
    <recommendedName>
        <fullName evidence="7">AAA+ ATPase domain-containing protein</fullName>
    </recommendedName>
</protein>
<dbReference type="InterPro" id="IPR003959">
    <property type="entry name" value="ATPase_AAA_core"/>
</dbReference>
<comment type="cofactor">
    <cofactor evidence="1">
        <name>Mg(2+)</name>
        <dbReference type="ChEBI" id="CHEBI:18420"/>
    </cofactor>
</comment>
<feature type="domain" description="AAA+ ATPase" evidence="7">
    <location>
        <begin position="704"/>
        <end position="845"/>
    </location>
</feature>
<dbReference type="GO" id="GO:0006950">
    <property type="term" value="P:response to stress"/>
    <property type="evidence" value="ECO:0007669"/>
    <property type="project" value="UniProtKB-ARBA"/>
</dbReference>
<feature type="domain" description="AAA+ ATPase" evidence="7">
    <location>
        <begin position="280"/>
        <end position="421"/>
    </location>
</feature>
<dbReference type="SUPFAM" id="SSF52540">
    <property type="entry name" value="P-loop containing nucleoside triphosphate hydrolases"/>
    <property type="match status" value="2"/>
</dbReference>
<dbReference type="Pfam" id="PF00004">
    <property type="entry name" value="AAA"/>
    <property type="match status" value="2"/>
</dbReference>
<evidence type="ECO:0000256" key="3">
    <source>
        <dbReference type="ARBA" id="ARBA00022801"/>
    </source>
</evidence>
<organism evidence="8">
    <name type="scientific">Cucumis melo</name>
    <name type="common">Muskmelon</name>
    <dbReference type="NCBI Taxonomy" id="3656"/>
    <lineage>
        <taxon>Eukaryota</taxon>
        <taxon>Viridiplantae</taxon>
        <taxon>Streptophyta</taxon>
        <taxon>Embryophyta</taxon>
        <taxon>Tracheophyta</taxon>
        <taxon>Spermatophyta</taxon>
        <taxon>Magnoliopsida</taxon>
        <taxon>eudicotyledons</taxon>
        <taxon>Gunneridae</taxon>
        <taxon>Pentapetalae</taxon>
        <taxon>rosids</taxon>
        <taxon>fabids</taxon>
        <taxon>Cucurbitales</taxon>
        <taxon>Cucurbitaceae</taxon>
        <taxon>Benincaseae</taxon>
        <taxon>Cucumis</taxon>
    </lineage>
</organism>
<sequence>MFLLLLLYLNKHKLPLSLPRQIPLFPFPMAFDPSFAESNISNAKAILTAAASFAATAVLVRSIANDLLPSEFREYFYDGVRNIFSRFSSQLTMVIDEMDGLGPNQIYEAAETYLATKISPSTTRLKVSKPEKEDNITTAVERNEEVIDTFNGVKFHWVLICEQVQRENFHNPRSPYRSVVRSFELCFHKKHREMVLKSYLPHILQQAKELKQQTKTLKIYTFDYQNMYGSISDLWIPTNLDHPSTFEKLAMDSEIKHFILNDLERFVKRKEYYRKVGKAWKRGYLLYGPPGTGKSSLIAAMANYLKFDVYDLELTGVECNSDLRKLLMGIANRSILVVEDIDCSVEFQDRDSEKDEEEDPSTSRRRRLVTLSGLLNFIDGLWSSCGDERIIIFTTNHKEKLDPALLRPGRMDVHVHMSYCTPCGFRVLASNYLGIENHTLFGEIEELIPGAKVTPAEVAEELLKGDESDKSLRDLIEFLNVKTRENEEAGGKEEKEGTVVSTENRDIFTRFSSQLTMIIDERDGLGRNQIYDSADAYLATKITPSTHRLKVTKPEKEDNITTTMESNQQITDTFNGVQFHWVLVCSQIERQNIHNPRLPFLFSVRSFELRFHKKHREMVLKSYLPHILHQAKDLKQQTKTLKIYTFDFRHMPRNISNLWIPANLDHPATFEKLAMDSEIKDFIFRDLERFVKRKEYYRKVGKAWKRGYLLYGPPGTGKSSLIAAMANYLRFDVYDLELTEIRCNSDLRKLLIGMGNRSILVVEDIDCSIQFRGRESESAEEENPSFMRRTSQVTLSGLLNFIDGLWSSCGDERIIIFTTNRKEKLDEALLRPGRMDVHVHMSYCSPCGFRLLASNYLGIENHELFGEIEELILKAKVTPAEVAEQLLKGDDGDKALSELMEFLEDKKRRNEEEWKAKIDESEMEAREKKERKEENGIAA</sequence>
<dbReference type="InterPro" id="IPR003960">
    <property type="entry name" value="ATPase_AAA_CS"/>
</dbReference>
<dbReference type="PROSITE" id="PS00674">
    <property type="entry name" value="AAA"/>
    <property type="match status" value="2"/>
</dbReference>
<dbReference type="InterPro" id="IPR003593">
    <property type="entry name" value="AAA+_ATPase"/>
</dbReference>
<dbReference type="Gene3D" id="6.10.280.40">
    <property type="match status" value="2"/>
</dbReference>
<accession>A0A9I9CT04</accession>
<evidence type="ECO:0000256" key="5">
    <source>
        <dbReference type="ARBA" id="ARBA00049360"/>
    </source>
</evidence>
<keyword evidence="3" id="KW-0378">Hydrolase</keyword>
<dbReference type="Pfam" id="PF14363">
    <property type="entry name" value="AAA_assoc"/>
    <property type="match status" value="2"/>
</dbReference>
<proteinExistence type="inferred from homology"/>
<dbReference type="GO" id="GO:0016887">
    <property type="term" value="F:ATP hydrolysis activity"/>
    <property type="evidence" value="ECO:0007669"/>
    <property type="project" value="InterPro"/>
</dbReference>
<keyword evidence="4" id="KW-0460">Magnesium</keyword>
<comment type="catalytic activity">
    <reaction evidence="5">
        <text>ATP + H2O = ADP + phosphate + H(+)</text>
        <dbReference type="Rhea" id="RHEA:13065"/>
        <dbReference type="ChEBI" id="CHEBI:15377"/>
        <dbReference type="ChEBI" id="CHEBI:15378"/>
        <dbReference type="ChEBI" id="CHEBI:30616"/>
        <dbReference type="ChEBI" id="CHEBI:43474"/>
        <dbReference type="ChEBI" id="CHEBI:456216"/>
    </reaction>
</comment>
<feature type="region of interest" description="Disordered" evidence="6">
    <location>
        <begin position="920"/>
        <end position="939"/>
    </location>
</feature>
<comment type="similarity">
    <text evidence="2">Belongs to the AAA ATPase family. BCS1 subfamily.</text>
</comment>
<dbReference type="InterPro" id="IPR050747">
    <property type="entry name" value="Mitochondrial_chaperone_BCS1"/>
</dbReference>
<name>A0A9I9CT04_CUCME</name>
<evidence type="ECO:0000256" key="1">
    <source>
        <dbReference type="ARBA" id="ARBA00001946"/>
    </source>
</evidence>
<dbReference type="InterPro" id="IPR027417">
    <property type="entry name" value="P-loop_NTPase"/>
</dbReference>
<dbReference type="AlphaFoldDB" id="A0A9I9CT04"/>
<dbReference type="Gene3D" id="3.40.50.300">
    <property type="entry name" value="P-loop containing nucleotide triphosphate hydrolases"/>
    <property type="match status" value="2"/>
</dbReference>
<reference evidence="8" key="1">
    <citation type="submission" date="2023-03" db="UniProtKB">
        <authorList>
            <consortium name="EnsemblPlants"/>
        </authorList>
    </citation>
    <scope>IDENTIFICATION</scope>
</reference>
<dbReference type="EnsemblPlants" id="MELO3C007857.2.1">
    <property type="protein sequence ID" value="MELO3C007857.2.1"/>
    <property type="gene ID" value="MELO3C007857.2"/>
</dbReference>
<evidence type="ECO:0000256" key="6">
    <source>
        <dbReference type="SAM" id="MobiDB-lite"/>
    </source>
</evidence>
<dbReference type="CDD" id="cd19510">
    <property type="entry name" value="RecA-like_BCS1"/>
    <property type="match status" value="2"/>
</dbReference>
<dbReference type="Gramene" id="MELO3C007857.2.1">
    <property type="protein sequence ID" value="MELO3C007857.2.1"/>
    <property type="gene ID" value="MELO3C007857.2"/>
</dbReference>
<dbReference type="InterPro" id="IPR058017">
    <property type="entry name" value="At3g28540-like_C"/>
</dbReference>
<dbReference type="SMART" id="SM00382">
    <property type="entry name" value="AAA"/>
    <property type="match status" value="2"/>
</dbReference>
<evidence type="ECO:0000256" key="4">
    <source>
        <dbReference type="ARBA" id="ARBA00022842"/>
    </source>
</evidence>
<evidence type="ECO:0000256" key="2">
    <source>
        <dbReference type="ARBA" id="ARBA00007448"/>
    </source>
</evidence>